<protein>
    <submittedName>
        <fullName evidence="2">Transcriptional regulator SlyA</fullName>
    </submittedName>
</protein>
<dbReference type="InterPro" id="IPR000835">
    <property type="entry name" value="HTH_MarR-typ"/>
</dbReference>
<dbReference type="PANTHER" id="PTHR33164:SF99">
    <property type="entry name" value="MARR FAMILY REGULATORY PROTEIN"/>
    <property type="match status" value="1"/>
</dbReference>
<accession>A0A3P5WYQ3</accession>
<dbReference type="InterPro" id="IPR036390">
    <property type="entry name" value="WH_DNA-bd_sf"/>
</dbReference>
<evidence type="ECO:0000313" key="3">
    <source>
        <dbReference type="Proteomes" id="UP000277498"/>
    </source>
</evidence>
<proteinExistence type="predicted"/>
<dbReference type="RefSeq" id="WP_124086138.1">
    <property type="nucleotide sequence ID" value="NZ_UXAW01000056.1"/>
</dbReference>
<organism evidence="2 3">
    <name type="scientific">Pseudogemmobacter humi</name>
    <dbReference type="NCBI Taxonomy" id="2483812"/>
    <lineage>
        <taxon>Bacteria</taxon>
        <taxon>Pseudomonadati</taxon>
        <taxon>Pseudomonadota</taxon>
        <taxon>Alphaproteobacteria</taxon>
        <taxon>Rhodobacterales</taxon>
        <taxon>Paracoccaceae</taxon>
        <taxon>Pseudogemmobacter</taxon>
    </lineage>
</organism>
<dbReference type="OrthoDB" id="582199at2"/>
<dbReference type="SMART" id="SM00347">
    <property type="entry name" value="HTH_MARR"/>
    <property type="match status" value="1"/>
</dbReference>
<name>A0A3P5WYQ3_9RHOB</name>
<gene>
    <name evidence="2" type="primary">slyA_2</name>
    <name evidence="2" type="ORF">XINFAN_01725</name>
</gene>
<dbReference type="Gene3D" id="1.10.10.10">
    <property type="entry name" value="Winged helix-like DNA-binding domain superfamily/Winged helix DNA-binding domain"/>
    <property type="match status" value="1"/>
</dbReference>
<dbReference type="SUPFAM" id="SSF46785">
    <property type="entry name" value="Winged helix' DNA-binding domain"/>
    <property type="match status" value="1"/>
</dbReference>
<dbReference type="Proteomes" id="UP000277498">
    <property type="component" value="Unassembled WGS sequence"/>
</dbReference>
<feature type="domain" description="HTH marR-type" evidence="1">
    <location>
        <begin position="5"/>
        <end position="136"/>
    </location>
</feature>
<dbReference type="InterPro" id="IPR036388">
    <property type="entry name" value="WH-like_DNA-bd_sf"/>
</dbReference>
<reference evidence="2 3" key="1">
    <citation type="submission" date="2018-11" db="EMBL/GenBank/DDBJ databases">
        <authorList>
            <person name="Criscuolo A."/>
        </authorList>
    </citation>
    <scope>NUCLEOTIDE SEQUENCE [LARGE SCALE GENOMIC DNA]</scope>
    <source>
        <strain evidence="2">ACIP111625</strain>
    </source>
</reference>
<dbReference type="EMBL" id="UXAW01000056">
    <property type="protein sequence ID" value="VDC26682.1"/>
    <property type="molecule type" value="Genomic_DNA"/>
</dbReference>
<dbReference type="InterPro" id="IPR039422">
    <property type="entry name" value="MarR/SlyA-like"/>
</dbReference>
<dbReference type="AlphaFoldDB" id="A0A3P5WYQ3"/>
<dbReference type="GO" id="GO:0003700">
    <property type="term" value="F:DNA-binding transcription factor activity"/>
    <property type="evidence" value="ECO:0007669"/>
    <property type="project" value="InterPro"/>
</dbReference>
<dbReference type="Pfam" id="PF01047">
    <property type="entry name" value="MarR"/>
    <property type="match status" value="1"/>
</dbReference>
<sequence>MSAPAEEIAHALSRLALYWRAAGWRAAGAQGLTPTQAEILSRLAADGPMRSGDLARQLGVSAPTLTDAVSTLAAKGLAGRQPDPLDRRAARVVLTPRGAETAALLPEMPEAIAPVLDGLADSERAGLLRGLTLVIRGLQEAGAIPVQRMCLTCRHFRPHAHEDAARPHHCAFVDAAFGDGALRLACADHEEAPEEERARHFARFAAVA</sequence>
<keyword evidence="3" id="KW-1185">Reference proteome</keyword>
<evidence type="ECO:0000313" key="2">
    <source>
        <dbReference type="EMBL" id="VDC26682.1"/>
    </source>
</evidence>
<dbReference type="GO" id="GO:0006950">
    <property type="term" value="P:response to stress"/>
    <property type="evidence" value="ECO:0007669"/>
    <property type="project" value="TreeGrafter"/>
</dbReference>
<dbReference type="PROSITE" id="PS50995">
    <property type="entry name" value="HTH_MARR_2"/>
    <property type="match status" value="1"/>
</dbReference>
<dbReference type="PANTHER" id="PTHR33164">
    <property type="entry name" value="TRANSCRIPTIONAL REGULATOR, MARR FAMILY"/>
    <property type="match status" value="1"/>
</dbReference>
<evidence type="ECO:0000259" key="1">
    <source>
        <dbReference type="PROSITE" id="PS50995"/>
    </source>
</evidence>